<accession>A0AAX0S408</accession>
<dbReference type="InterPro" id="IPR036554">
    <property type="entry name" value="GHMP_kinase_C_sf"/>
</dbReference>
<evidence type="ECO:0000256" key="11">
    <source>
        <dbReference type="ARBA" id="ARBA00049375"/>
    </source>
</evidence>
<dbReference type="Pfam" id="PF08544">
    <property type="entry name" value="GHMP_kinases_C"/>
    <property type="match status" value="1"/>
</dbReference>
<keyword evidence="8 13" id="KW-0547">Nucleotide-binding</keyword>
<evidence type="ECO:0000256" key="13">
    <source>
        <dbReference type="HAMAP-Rule" id="MF_00384"/>
    </source>
</evidence>
<evidence type="ECO:0000313" key="16">
    <source>
        <dbReference type="EMBL" id="AXN38614.1"/>
    </source>
</evidence>
<dbReference type="InterPro" id="IPR006204">
    <property type="entry name" value="GHMP_kinase_N_dom"/>
</dbReference>
<evidence type="ECO:0000259" key="14">
    <source>
        <dbReference type="Pfam" id="PF00288"/>
    </source>
</evidence>
<sequence length="314" mass="33556">MSADSEMFLIRVPASTANLGPGFDSIGLALGLYLEVHGSLSDHWEVIPLSEEMSVFPGDDSNYIVQIAKKTAASYGKELSPCRLYVSSEIPLARGLGSSASAIVAGIELANLVGELHLSDEEKNRHASLFEGHPDNAGASVYGGLVVGLHTEERTDVLSFPIEGVKVIAVIPNFELLTEDSRNVLPNSLPYKEAINGSAAANVLLAGILSNDWNLVGKMMQNDRFHQPYRAGLVPHLAQIEEVVLNEGAYGTALSGAGPTVLCLVSAEKAGSVISSLTEIFPDFQVKELQIDNDGSHTAILSEEEKKELNFIKS</sequence>
<keyword evidence="13" id="KW-0963">Cytoplasm</keyword>
<organism evidence="17 18">
    <name type="scientific">Peribacillus butanolivorans</name>
    <dbReference type="NCBI Taxonomy" id="421767"/>
    <lineage>
        <taxon>Bacteria</taxon>
        <taxon>Bacillati</taxon>
        <taxon>Bacillota</taxon>
        <taxon>Bacilli</taxon>
        <taxon>Bacillales</taxon>
        <taxon>Bacillaceae</taxon>
        <taxon>Peribacillus</taxon>
    </lineage>
</organism>
<dbReference type="NCBIfam" id="TIGR00191">
    <property type="entry name" value="thrB"/>
    <property type="match status" value="1"/>
</dbReference>
<evidence type="ECO:0000256" key="1">
    <source>
        <dbReference type="ARBA" id="ARBA00005015"/>
    </source>
</evidence>
<keyword evidence="10 13" id="KW-0067">ATP-binding</keyword>
<dbReference type="Pfam" id="PF00288">
    <property type="entry name" value="GHMP_kinases_N"/>
    <property type="match status" value="1"/>
</dbReference>
<evidence type="ECO:0000256" key="2">
    <source>
        <dbReference type="ARBA" id="ARBA00007370"/>
    </source>
</evidence>
<evidence type="ECO:0000256" key="4">
    <source>
        <dbReference type="ARBA" id="ARBA00017858"/>
    </source>
</evidence>
<gene>
    <name evidence="13" type="primary">thrB</name>
    <name evidence="17" type="ORF">CN689_13475</name>
    <name evidence="16" type="ORF">DTO10_09440</name>
</gene>
<comment type="pathway">
    <text evidence="1 13">Amino-acid biosynthesis; L-threonine biosynthesis; L-threonine from L-aspartate: step 4/5.</text>
</comment>
<comment type="similarity">
    <text evidence="2 13">Belongs to the GHMP kinase family. Homoserine kinase subfamily.</text>
</comment>
<dbReference type="GO" id="GO:0009088">
    <property type="term" value="P:threonine biosynthetic process"/>
    <property type="evidence" value="ECO:0007669"/>
    <property type="project" value="UniProtKB-UniRule"/>
</dbReference>
<protein>
    <recommendedName>
        <fullName evidence="4 13">Homoserine kinase</fullName>
        <shortName evidence="13">HK</shortName>
        <shortName evidence="13">HSK</shortName>
        <ecNumber evidence="3 13">2.7.1.39</ecNumber>
    </recommendedName>
</protein>
<dbReference type="InterPro" id="IPR014721">
    <property type="entry name" value="Ribsml_uS5_D2-typ_fold_subgr"/>
</dbReference>
<feature type="domain" description="GHMP kinase C-terminal" evidence="15">
    <location>
        <begin position="205"/>
        <end position="282"/>
    </location>
</feature>
<dbReference type="Proteomes" id="UP000260457">
    <property type="component" value="Chromosome"/>
</dbReference>
<dbReference type="KEGG" id="pbut:DTO10_09440"/>
<evidence type="ECO:0000313" key="19">
    <source>
        <dbReference type="Proteomes" id="UP000260457"/>
    </source>
</evidence>
<keyword evidence="7 13" id="KW-0791">Threonine biosynthesis</keyword>
<keyword evidence="5 13" id="KW-0028">Amino-acid biosynthesis</keyword>
<dbReference type="EC" id="2.7.1.39" evidence="3 13"/>
<dbReference type="PANTHER" id="PTHR20861">
    <property type="entry name" value="HOMOSERINE/4-DIPHOSPHOCYTIDYL-2-C-METHYL-D-ERYTHRITOL KINASE"/>
    <property type="match status" value="1"/>
</dbReference>
<dbReference type="Gene3D" id="3.30.70.890">
    <property type="entry name" value="GHMP kinase, C-terminal domain"/>
    <property type="match status" value="1"/>
</dbReference>
<name>A0AAX0S408_9BACI</name>
<keyword evidence="6 13" id="KW-0808">Transferase</keyword>
<dbReference type="RefSeq" id="WP_098176249.1">
    <property type="nucleotide sequence ID" value="NZ_CP030926.1"/>
</dbReference>
<evidence type="ECO:0000256" key="12">
    <source>
        <dbReference type="ARBA" id="ARBA00049954"/>
    </source>
</evidence>
<reference evidence="16 19" key="2">
    <citation type="submission" date="2018-07" db="EMBL/GenBank/DDBJ databases">
        <title>The molecular basis for the intramolecular migration of carboxyl group in the catabolism of para-hydroxybenzoate via gentisate.</title>
        <authorList>
            <person name="Zhao H."/>
            <person name="Xu Y."/>
            <person name="Lin S."/>
            <person name="Spain J.C."/>
            <person name="Zhou N.-Y."/>
        </authorList>
    </citation>
    <scope>NUCLEOTIDE SEQUENCE [LARGE SCALE GENOMIC DNA]</scope>
    <source>
        <strain evidence="16 19">PHB-7a</strain>
    </source>
</reference>
<evidence type="ECO:0000256" key="8">
    <source>
        <dbReference type="ARBA" id="ARBA00022741"/>
    </source>
</evidence>
<feature type="domain" description="GHMP kinase N-terminal" evidence="14">
    <location>
        <begin position="62"/>
        <end position="144"/>
    </location>
</feature>
<evidence type="ECO:0000313" key="18">
    <source>
        <dbReference type="Proteomes" id="UP000220106"/>
    </source>
</evidence>
<keyword evidence="9 13" id="KW-0418">Kinase</keyword>
<dbReference type="GO" id="GO:0005737">
    <property type="term" value="C:cytoplasm"/>
    <property type="evidence" value="ECO:0007669"/>
    <property type="project" value="UniProtKB-SubCell"/>
</dbReference>
<dbReference type="PRINTS" id="PR00958">
    <property type="entry name" value="HOMSERKINASE"/>
</dbReference>
<comment type="subcellular location">
    <subcellularLocation>
        <location evidence="13">Cytoplasm</location>
    </subcellularLocation>
</comment>
<evidence type="ECO:0000313" key="17">
    <source>
        <dbReference type="EMBL" id="PEJ32602.1"/>
    </source>
</evidence>
<dbReference type="PROSITE" id="PS00627">
    <property type="entry name" value="GHMP_KINASES_ATP"/>
    <property type="match status" value="1"/>
</dbReference>
<dbReference type="SUPFAM" id="SSF54211">
    <property type="entry name" value="Ribosomal protein S5 domain 2-like"/>
    <property type="match status" value="1"/>
</dbReference>
<dbReference type="EMBL" id="CP030926">
    <property type="protein sequence ID" value="AXN38614.1"/>
    <property type="molecule type" value="Genomic_DNA"/>
</dbReference>
<dbReference type="Gene3D" id="3.30.230.10">
    <property type="match status" value="1"/>
</dbReference>
<dbReference type="PIRSF" id="PIRSF000676">
    <property type="entry name" value="Homoser_kin"/>
    <property type="match status" value="1"/>
</dbReference>
<dbReference type="PANTHER" id="PTHR20861:SF1">
    <property type="entry name" value="HOMOSERINE KINASE"/>
    <property type="match status" value="1"/>
</dbReference>
<evidence type="ECO:0000259" key="15">
    <source>
        <dbReference type="Pfam" id="PF08544"/>
    </source>
</evidence>
<dbReference type="AlphaFoldDB" id="A0AAX0S408"/>
<dbReference type="InterPro" id="IPR006203">
    <property type="entry name" value="GHMP_knse_ATP-bd_CS"/>
</dbReference>
<dbReference type="GO" id="GO:0004413">
    <property type="term" value="F:homoserine kinase activity"/>
    <property type="evidence" value="ECO:0007669"/>
    <property type="project" value="UniProtKB-UniRule"/>
</dbReference>
<comment type="catalytic activity">
    <reaction evidence="11 13">
        <text>L-homoserine + ATP = O-phospho-L-homoserine + ADP + H(+)</text>
        <dbReference type="Rhea" id="RHEA:13985"/>
        <dbReference type="ChEBI" id="CHEBI:15378"/>
        <dbReference type="ChEBI" id="CHEBI:30616"/>
        <dbReference type="ChEBI" id="CHEBI:57476"/>
        <dbReference type="ChEBI" id="CHEBI:57590"/>
        <dbReference type="ChEBI" id="CHEBI:456216"/>
        <dbReference type="EC" id="2.7.1.39"/>
    </reaction>
</comment>
<dbReference type="Proteomes" id="UP000220106">
    <property type="component" value="Unassembled WGS sequence"/>
</dbReference>
<reference evidence="17 18" key="1">
    <citation type="submission" date="2017-09" db="EMBL/GenBank/DDBJ databases">
        <title>Large-scale bioinformatics analysis of Bacillus genomes uncovers conserved roles of natural products in bacterial physiology.</title>
        <authorList>
            <consortium name="Agbiome Team Llc"/>
            <person name="Bleich R.M."/>
            <person name="Kirk G.J."/>
            <person name="Santa Maria K.C."/>
            <person name="Allen S.E."/>
            <person name="Farag S."/>
            <person name="Shank E.A."/>
            <person name="Bowers A."/>
        </authorList>
    </citation>
    <scope>NUCLEOTIDE SEQUENCE [LARGE SCALE GENOMIC DNA]</scope>
    <source>
        <strain evidence="17 18">AFS003229</strain>
    </source>
</reference>
<comment type="function">
    <text evidence="12 13">Catalyzes the ATP-dependent phosphorylation of L-homoserine to L-homoserine phosphate.</text>
</comment>
<feature type="binding site" evidence="13">
    <location>
        <begin position="91"/>
        <end position="101"/>
    </location>
    <ligand>
        <name>ATP</name>
        <dbReference type="ChEBI" id="CHEBI:30616"/>
    </ligand>
</feature>
<dbReference type="HAMAP" id="MF_00384">
    <property type="entry name" value="Homoser_kinase"/>
    <property type="match status" value="1"/>
</dbReference>
<keyword evidence="19" id="KW-1185">Reference proteome</keyword>
<evidence type="ECO:0000256" key="3">
    <source>
        <dbReference type="ARBA" id="ARBA00012078"/>
    </source>
</evidence>
<dbReference type="InterPro" id="IPR000870">
    <property type="entry name" value="Homoserine_kinase"/>
</dbReference>
<dbReference type="GO" id="GO:0005524">
    <property type="term" value="F:ATP binding"/>
    <property type="evidence" value="ECO:0007669"/>
    <property type="project" value="UniProtKB-UniRule"/>
</dbReference>
<evidence type="ECO:0000256" key="6">
    <source>
        <dbReference type="ARBA" id="ARBA00022679"/>
    </source>
</evidence>
<dbReference type="InterPro" id="IPR013750">
    <property type="entry name" value="GHMP_kinase_C_dom"/>
</dbReference>
<evidence type="ECO:0000256" key="5">
    <source>
        <dbReference type="ARBA" id="ARBA00022605"/>
    </source>
</evidence>
<evidence type="ECO:0000256" key="7">
    <source>
        <dbReference type="ARBA" id="ARBA00022697"/>
    </source>
</evidence>
<evidence type="ECO:0000256" key="9">
    <source>
        <dbReference type="ARBA" id="ARBA00022777"/>
    </source>
</evidence>
<evidence type="ECO:0000256" key="10">
    <source>
        <dbReference type="ARBA" id="ARBA00022840"/>
    </source>
</evidence>
<dbReference type="EMBL" id="NUEQ01000024">
    <property type="protein sequence ID" value="PEJ32602.1"/>
    <property type="molecule type" value="Genomic_DNA"/>
</dbReference>
<dbReference type="SUPFAM" id="SSF55060">
    <property type="entry name" value="GHMP Kinase, C-terminal domain"/>
    <property type="match status" value="1"/>
</dbReference>
<dbReference type="InterPro" id="IPR020568">
    <property type="entry name" value="Ribosomal_Su5_D2-typ_SF"/>
</dbReference>
<proteinExistence type="inferred from homology"/>